<keyword evidence="5" id="KW-0813">Transport</keyword>
<dbReference type="EC" id="7.1.1.2" evidence="13"/>
<keyword evidence="11 14" id="KW-0472">Membrane</keyword>
<evidence type="ECO:0000256" key="4">
    <source>
        <dbReference type="ARBA" id="ARBA00021009"/>
    </source>
</evidence>
<evidence type="ECO:0000256" key="2">
    <source>
        <dbReference type="ARBA" id="ARBA00004448"/>
    </source>
</evidence>
<name>A0A0A8P2Z3_9HYME</name>
<organism evidence="15">
    <name type="scientific">Myrmica scabrinodis</name>
    <dbReference type="NCBI Taxonomy" id="207696"/>
    <lineage>
        <taxon>Eukaryota</taxon>
        <taxon>Metazoa</taxon>
        <taxon>Ecdysozoa</taxon>
        <taxon>Arthropoda</taxon>
        <taxon>Hexapoda</taxon>
        <taxon>Insecta</taxon>
        <taxon>Pterygota</taxon>
        <taxon>Neoptera</taxon>
        <taxon>Endopterygota</taxon>
        <taxon>Hymenoptera</taxon>
        <taxon>Apocrita</taxon>
        <taxon>Aculeata</taxon>
        <taxon>Formicoidea</taxon>
        <taxon>Formicidae</taxon>
        <taxon>Myrmicinae</taxon>
        <taxon>Myrmica</taxon>
    </lineage>
</organism>
<dbReference type="GO" id="GO:0008137">
    <property type="term" value="F:NADH dehydrogenase (ubiquinone) activity"/>
    <property type="evidence" value="ECO:0007669"/>
    <property type="project" value="UniProtKB-EC"/>
</dbReference>
<evidence type="ECO:0000256" key="10">
    <source>
        <dbReference type="ARBA" id="ARBA00023128"/>
    </source>
</evidence>
<dbReference type="GO" id="GO:0005743">
    <property type="term" value="C:mitochondrial inner membrane"/>
    <property type="evidence" value="ECO:0007669"/>
    <property type="project" value="UniProtKB-SubCell"/>
</dbReference>
<feature type="transmembrane region" description="Helical" evidence="14">
    <location>
        <begin position="149"/>
        <end position="169"/>
    </location>
</feature>
<dbReference type="GO" id="GO:0009060">
    <property type="term" value="P:aerobic respiration"/>
    <property type="evidence" value="ECO:0007669"/>
    <property type="project" value="TreeGrafter"/>
</dbReference>
<evidence type="ECO:0000256" key="7">
    <source>
        <dbReference type="ARBA" id="ARBA00022792"/>
    </source>
</evidence>
<keyword evidence="9 13" id="KW-0830">Ubiquinone</keyword>
<evidence type="ECO:0000256" key="9">
    <source>
        <dbReference type="ARBA" id="ARBA00023075"/>
    </source>
</evidence>
<feature type="transmembrane region" description="Helical" evidence="14">
    <location>
        <begin position="229"/>
        <end position="252"/>
    </location>
</feature>
<evidence type="ECO:0000256" key="13">
    <source>
        <dbReference type="RuleBase" id="RU000473"/>
    </source>
</evidence>
<dbReference type="PANTHER" id="PTHR11432:SF3">
    <property type="entry name" value="NADH-UBIQUINONE OXIDOREDUCTASE CHAIN 1"/>
    <property type="match status" value="1"/>
</dbReference>
<comment type="similarity">
    <text evidence="3 12">Belongs to the complex I subunit 1 family.</text>
</comment>
<reference evidence="15" key="1">
    <citation type="journal article" date="2015" name="Genome Biol. Evol.">
        <title>Is it an ant or a butterfly? Convergent evolution in the mitochondrial gene order of Hymenoptera and Lepidoptera.</title>
        <authorList>
            <person name="Babbucci M."/>
            <person name="Basso A."/>
            <person name="Scupola A."/>
            <person name="Patarnello T."/>
            <person name="Negrisolo E."/>
        </authorList>
    </citation>
    <scope>NUCLEOTIDE SEQUENCE</scope>
</reference>
<protein>
    <recommendedName>
        <fullName evidence="4 13">NADH-ubiquinone oxidoreductase chain 1</fullName>
        <ecNumber evidence="13">7.1.1.2</ecNumber>
    </recommendedName>
</protein>
<accession>A0A0A8P2Z3</accession>
<comment type="catalytic activity">
    <reaction evidence="13">
        <text>a ubiquinone + NADH + 5 H(+)(in) = a ubiquinol + NAD(+) + 4 H(+)(out)</text>
        <dbReference type="Rhea" id="RHEA:29091"/>
        <dbReference type="Rhea" id="RHEA-COMP:9565"/>
        <dbReference type="Rhea" id="RHEA-COMP:9566"/>
        <dbReference type="ChEBI" id="CHEBI:15378"/>
        <dbReference type="ChEBI" id="CHEBI:16389"/>
        <dbReference type="ChEBI" id="CHEBI:17976"/>
        <dbReference type="ChEBI" id="CHEBI:57540"/>
        <dbReference type="ChEBI" id="CHEBI:57945"/>
        <dbReference type="EC" id="7.1.1.2"/>
    </reaction>
</comment>
<keyword evidence="12" id="KW-0520">NAD</keyword>
<keyword evidence="10 13" id="KW-0496">Mitochondrion</keyword>
<comment type="subcellular location">
    <subcellularLocation>
        <location evidence="2 12">Mitochondrion inner membrane</location>
        <topology evidence="2 12">Multi-pass membrane protein</topology>
    </subcellularLocation>
</comment>
<keyword evidence="8 14" id="KW-1133">Transmembrane helix</keyword>
<dbReference type="PANTHER" id="PTHR11432">
    <property type="entry name" value="NADH DEHYDROGENASE SUBUNIT 1"/>
    <property type="match status" value="1"/>
</dbReference>
<feature type="transmembrane region" description="Helical" evidence="14">
    <location>
        <begin position="290"/>
        <end position="312"/>
    </location>
</feature>
<dbReference type="PROSITE" id="PS00667">
    <property type="entry name" value="COMPLEX1_ND1_1"/>
    <property type="match status" value="1"/>
</dbReference>
<geneLocation type="mitochondrion" evidence="15"/>
<keyword evidence="6 12" id="KW-0812">Transmembrane</keyword>
<dbReference type="InterPro" id="IPR018086">
    <property type="entry name" value="NADH_UbQ_OxRdtase_su1_CS"/>
</dbReference>
<gene>
    <name evidence="15" type="primary">nad1</name>
</gene>
<dbReference type="Pfam" id="PF00146">
    <property type="entry name" value="NADHdh"/>
    <property type="match status" value="1"/>
</dbReference>
<evidence type="ECO:0000256" key="8">
    <source>
        <dbReference type="ARBA" id="ARBA00022989"/>
    </source>
</evidence>
<evidence type="ECO:0000256" key="6">
    <source>
        <dbReference type="ARBA" id="ARBA00022692"/>
    </source>
</evidence>
<evidence type="ECO:0000256" key="5">
    <source>
        <dbReference type="ARBA" id="ARBA00022448"/>
    </source>
</evidence>
<dbReference type="AlphaFoldDB" id="A0A0A8P2Z3"/>
<dbReference type="InterPro" id="IPR001694">
    <property type="entry name" value="NADH_UbQ_OxRdtase_su1/FPO"/>
</dbReference>
<sequence>MKNYFFYMLMNFLSFLLILLIVLISIAFLTLLERKILGYIQLRKGPNKVGLSGILQPFSDAIKLFNKEVFIIYKSNFYLFYLCPIILFFLMMSNWLMSPIITNIYFLNYSLLLIIIILTLMSYMFLLMGWSSNSSYSMIGAMRVIAQTLSYEVSFIMIILNLMILSESYSIMDFLKWQYYMWYLVMLFPMFIVYYISILAELNRSPMDFLEGESELVSGFNVEYFSGSFALIFMAEYGMIIFFSYLLLLLYTNLMGSMYMYMYINLMILIIIFMRGLLPRMRYDELMYLCWKIILPLVLNYMIYILYMKIIFTLMM</sequence>
<evidence type="ECO:0000256" key="12">
    <source>
        <dbReference type="RuleBase" id="RU000471"/>
    </source>
</evidence>
<evidence type="ECO:0000256" key="11">
    <source>
        <dbReference type="ARBA" id="ARBA00023136"/>
    </source>
</evidence>
<evidence type="ECO:0000256" key="3">
    <source>
        <dbReference type="ARBA" id="ARBA00010535"/>
    </source>
</evidence>
<keyword evidence="7" id="KW-0999">Mitochondrion inner membrane</keyword>
<feature type="transmembrane region" description="Helical" evidence="14">
    <location>
        <begin position="258"/>
        <end position="278"/>
    </location>
</feature>
<proteinExistence type="inferred from homology"/>
<dbReference type="HAMAP" id="MF_01350">
    <property type="entry name" value="NDH1_NuoH"/>
    <property type="match status" value="1"/>
</dbReference>
<feature type="transmembrane region" description="Helical" evidence="14">
    <location>
        <begin position="109"/>
        <end position="128"/>
    </location>
</feature>
<feature type="transmembrane region" description="Helical" evidence="14">
    <location>
        <begin position="181"/>
        <end position="200"/>
    </location>
</feature>
<evidence type="ECO:0000256" key="14">
    <source>
        <dbReference type="SAM" id="Phobius"/>
    </source>
</evidence>
<evidence type="ECO:0000256" key="1">
    <source>
        <dbReference type="ARBA" id="ARBA00003257"/>
    </source>
</evidence>
<feature type="transmembrane region" description="Helical" evidence="14">
    <location>
        <begin position="77"/>
        <end position="97"/>
    </location>
</feature>
<dbReference type="EMBL" id="LN607806">
    <property type="protein sequence ID" value="CEF49552.1"/>
    <property type="molecule type" value="Genomic_DNA"/>
</dbReference>
<comment type="function">
    <text evidence="1">Core subunit of the mitochondrial membrane respiratory chain NADH dehydrogenase (Complex I) that is believed to belong to the minimal assembly required for catalysis. Complex I functions in the transfer of electrons from NADH to the respiratory chain. The immediate electron acceptor for the enzyme is believed to be ubiquinone.</text>
</comment>
<feature type="transmembrane region" description="Helical" evidence="14">
    <location>
        <begin position="6"/>
        <end position="32"/>
    </location>
</feature>
<evidence type="ECO:0000313" key="15">
    <source>
        <dbReference type="EMBL" id="CEF49552.1"/>
    </source>
</evidence>
<dbReference type="GO" id="GO:0003954">
    <property type="term" value="F:NADH dehydrogenase activity"/>
    <property type="evidence" value="ECO:0007669"/>
    <property type="project" value="TreeGrafter"/>
</dbReference>